<dbReference type="InterPro" id="IPR015932">
    <property type="entry name" value="Aconitase_dom2"/>
</dbReference>
<dbReference type="InterPro" id="IPR036288">
    <property type="entry name" value="Aconitase_B_HEAT-like_dom_sf"/>
</dbReference>
<evidence type="ECO:0000256" key="1">
    <source>
        <dbReference type="ARBA" id="ARBA00022723"/>
    </source>
</evidence>
<dbReference type="PATRIC" id="fig|1675527.3.peg.1219"/>
<dbReference type="GO" id="GO:0003994">
    <property type="term" value="F:aconitate hydratase activity"/>
    <property type="evidence" value="ECO:0007669"/>
    <property type="project" value="UniProtKB-EC"/>
</dbReference>
<dbReference type="InterPro" id="IPR015929">
    <property type="entry name" value="Aconitase_B_swivel"/>
</dbReference>
<feature type="domain" description="Aconitase B swivel" evidence="5">
    <location>
        <begin position="216"/>
        <end position="447"/>
    </location>
</feature>
<keyword evidence="3" id="KW-0411">Iron-sulfur</keyword>
<dbReference type="STRING" id="1675527.AIOL_001146"/>
<comment type="caution">
    <text evidence="7">The sequence shown here is derived from an EMBL/GenBank/DDBJ whole genome shotgun (WGS) entry which is preliminary data.</text>
</comment>
<evidence type="ECO:0000313" key="7">
    <source>
        <dbReference type="EMBL" id="KMW56194.1"/>
    </source>
</evidence>
<keyword evidence="8" id="KW-1185">Reference proteome</keyword>
<feature type="domain" description="Aconitase B HEAT-like" evidence="6">
    <location>
        <begin position="46"/>
        <end position="202"/>
    </location>
</feature>
<dbReference type="InterPro" id="IPR050926">
    <property type="entry name" value="Aconitase/IPM_isomerase"/>
</dbReference>
<dbReference type="InterPro" id="IPR015928">
    <property type="entry name" value="Aconitase/3IPM_dehydase_swvl"/>
</dbReference>
<dbReference type="EC" id="4.2.1.3" evidence="7"/>
<dbReference type="InterPro" id="IPR015931">
    <property type="entry name" value="Acnase/IPM_dHydase_lsu_aba_1/3"/>
</dbReference>
<dbReference type="InterPro" id="IPR015933">
    <property type="entry name" value="Aconitase_B_HEAT-like_dom"/>
</dbReference>
<feature type="domain" description="Aconitase/3-isopropylmalate dehydratase large subunit alpha/beta/alpha" evidence="4">
    <location>
        <begin position="452"/>
        <end position="935"/>
    </location>
</feature>
<dbReference type="PANTHER" id="PTHR43160:SF4">
    <property type="entry name" value="ACONITATE HYDRATASE B"/>
    <property type="match status" value="1"/>
</dbReference>
<keyword evidence="1" id="KW-0479">Metal-binding</keyword>
<dbReference type="Gene3D" id="1.25.40.310">
    <property type="entry name" value="Aconitate B, HEAT-like domain"/>
    <property type="match status" value="1"/>
</dbReference>
<dbReference type="NCBIfam" id="NF006690">
    <property type="entry name" value="PRK09238.1"/>
    <property type="match status" value="1"/>
</dbReference>
<dbReference type="InterPro" id="IPR001030">
    <property type="entry name" value="Acoase/IPM_deHydtase_lsu_aba"/>
</dbReference>
<protein>
    <submittedName>
        <fullName evidence="7">Aconitate hydratase 2</fullName>
        <ecNumber evidence="7">4.2.1.3</ecNumber>
    </submittedName>
</protein>
<dbReference type="Gene3D" id="3.40.1060.10">
    <property type="entry name" value="Aconitase, Domain 2"/>
    <property type="match status" value="1"/>
</dbReference>
<dbReference type="SUPFAM" id="SSF53732">
    <property type="entry name" value="Aconitase iron-sulfur domain"/>
    <property type="match status" value="1"/>
</dbReference>
<dbReference type="GO" id="GO:0051539">
    <property type="term" value="F:4 iron, 4 sulfur cluster binding"/>
    <property type="evidence" value="ECO:0007669"/>
    <property type="project" value="TreeGrafter"/>
</dbReference>
<evidence type="ECO:0000259" key="6">
    <source>
        <dbReference type="Pfam" id="PF11791"/>
    </source>
</evidence>
<dbReference type="AlphaFoldDB" id="A0A0J9E323"/>
<evidence type="ECO:0000256" key="2">
    <source>
        <dbReference type="ARBA" id="ARBA00023004"/>
    </source>
</evidence>
<dbReference type="GO" id="GO:0019629">
    <property type="term" value="P:propionate catabolic process, 2-methylcitrate cycle"/>
    <property type="evidence" value="ECO:0007669"/>
    <property type="project" value="TreeGrafter"/>
</dbReference>
<gene>
    <name evidence="7" type="ORF">AIOL_001146</name>
</gene>
<name>A0A0J9E323_9RHOB</name>
<proteinExistence type="predicted"/>
<dbReference type="Pfam" id="PF06434">
    <property type="entry name" value="Aconitase_2_N"/>
    <property type="match status" value="1"/>
</dbReference>
<dbReference type="SUPFAM" id="SSF74778">
    <property type="entry name" value="Aconitase B, N-terminal domain"/>
    <property type="match status" value="1"/>
</dbReference>
<dbReference type="GO" id="GO:0047456">
    <property type="term" value="F:2-methylisocitrate dehydratase activity"/>
    <property type="evidence" value="ECO:0007669"/>
    <property type="project" value="TreeGrafter"/>
</dbReference>
<dbReference type="EMBL" id="LFTY01000002">
    <property type="protein sequence ID" value="KMW56194.1"/>
    <property type="molecule type" value="Genomic_DNA"/>
</dbReference>
<dbReference type="GO" id="GO:0005829">
    <property type="term" value="C:cytosol"/>
    <property type="evidence" value="ECO:0007669"/>
    <property type="project" value="TreeGrafter"/>
</dbReference>
<evidence type="ECO:0000259" key="5">
    <source>
        <dbReference type="Pfam" id="PF06434"/>
    </source>
</evidence>
<keyword evidence="7" id="KW-0456">Lyase</keyword>
<dbReference type="PANTHER" id="PTHR43160">
    <property type="entry name" value="ACONITATE HYDRATASE B"/>
    <property type="match status" value="1"/>
</dbReference>
<dbReference type="Pfam" id="PF11791">
    <property type="entry name" value="Aconitase_B_N"/>
    <property type="match status" value="1"/>
</dbReference>
<dbReference type="InterPro" id="IPR036008">
    <property type="entry name" value="Aconitase_4Fe-4S_dom"/>
</dbReference>
<dbReference type="SUPFAM" id="SSF52016">
    <property type="entry name" value="LeuD/IlvD-like"/>
    <property type="match status" value="1"/>
</dbReference>
<dbReference type="Proteomes" id="UP000037178">
    <property type="component" value="Unassembled WGS sequence"/>
</dbReference>
<accession>A0A0J9E323</accession>
<dbReference type="GO" id="GO:0046872">
    <property type="term" value="F:metal ion binding"/>
    <property type="evidence" value="ECO:0007669"/>
    <property type="project" value="UniProtKB-KW"/>
</dbReference>
<reference evidence="7 8" key="1">
    <citation type="submission" date="2015-06" db="EMBL/GenBank/DDBJ databases">
        <title>Draft genome sequence of an Alphaproteobacteria species associated to the Mediterranean sponge Oscarella lobularis.</title>
        <authorList>
            <person name="Jourda C."/>
            <person name="Santini S."/>
            <person name="Claverie J.-M."/>
        </authorList>
    </citation>
    <scope>NUCLEOTIDE SEQUENCE [LARGE SCALE GENOMIC DNA]</scope>
    <source>
        <strain evidence="7">IGS</strain>
    </source>
</reference>
<evidence type="ECO:0000256" key="3">
    <source>
        <dbReference type="ARBA" id="ARBA00023014"/>
    </source>
</evidence>
<sequence>MPREQSLKCPPPLHTEVYQSQLGASGPSFPRKPTPIPDLIMTAYAEYLAEIETRKEQGLSPKPIDDGALVTEIIGHIKDSASAHREDCLRFFIYNTLPGTTSAAGAKAAFLKEILLGQAMVAEITPDFAFELLSHMKGGPSVEVLLDLALGDDAALAKDAAEVLKTQVFLYEADTDRIAAAHKAGNAIAAELLDSYAKAEFFTKLPEIEEEVQVVTYVAAEGDISTDLLSPGNQAHSRADRELHGKCLITERAQKEIQDLKLQHPDARVMLVAEKGTMGVGSSRMSGVNNVALWTGTQASPYVPFVNIAPVVAGTNGISPIFLTTVGVTGGIGVDLKNWVKKVDQDGNPILNNDGNPVLEERYSVATGTVLTINTKQKKLYNADGSEELVDMASSFTPQKVEFMKAGGSYAIVFGKKLQTFAAETLGIEAPLVFAPSKEISHEGQGLTAVEKIFNANAVGVTPGNVLHAGSDVRARVNIVGSQDTTGPMTAQELEAMAATILSPSVDGAYQSGCHTASVWDLKAQANTPKLMAFMHKFGLVTGRDPKGVYHPMTDVIHKVLNDITVDDWAIIIGGDSHTRMSKGVAFGADSGTVALALATGEATMPIPESVKVTFKGQMAEHMDFRDVVHATQLQMLAQHGDNVFQGRIIEVHIGTLLADQAFTFTDWTAEMKAKASICISNDETLIESLEIAKSRIQIMIEKGMENDAQMLQGLIDIAEARIAQIRSGEKPALSPDDNAKYFAEVVVDLDEIVEPMIADPDVNNADISKRYTHDTIRPISFYRAEKKVDLGFVGSCMVHKGDIKIVAQMLRNLEAAHGAVSFQAPLVVAAPTYNIIDELKAEGDWAILQKYCGFEFDDSAPKRVARTEYENILYLERPGCNLCMGNQEKAAKGDTVLATSTRLFQGRVVGDSDTKKGESLLGSTPVVVLSAILGRTPTLEEYKVAVEGIDLTKFAPPMEKPGMTRSVHF</sequence>
<evidence type="ECO:0000259" key="4">
    <source>
        <dbReference type="Pfam" id="PF00330"/>
    </source>
</evidence>
<dbReference type="Gene3D" id="3.30.499.10">
    <property type="entry name" value="Aconitase, domain 3"/>
    <property type="match status" value="2"/>
</dbReference>
<evidence type="ECO:0000313" key="8">
    <source>
        <dbReference type="Proteomes" id="UP000037178"/>
    </source>
</evidence>
<dbReference type="Pfam" id="PF00330">
    <property type="entry name" value="Aconitase"/>
    <property type="match status" value="1"/>
</dbReference>
<dbReference type="Gene3D" id="3.20.19.10">
    <property type="entry name" value="Aconitase, domain 4"/>
    <property type="match status" value="1"/>
</dbReference>
<dbReference type="GO" id="GO:0006099">
    <property type="term" value="P:tricarboxylic acid cycle"/>
    <property type="evidence" value="ECO:0007669"/>
    <property type="project" value="InterPro"/>
</dbReference>
<keyword evidence="2" id="KW-0408">Iron</keyword>
<organism evidence="7 8">
    <name type="scientific">Candidatus Rhodobacter oscarellae</name>
    <dbReference type="NCBI Taxonomy" id="1675527"/>
    <lineage>
        <taxon>Bacteria</taxon>
        <taxon>Pseudomonadati</taxon>
        <taxon>Pseudomonadota</taxon>
        <taxon>Alphaproteobacteria</taxon>
        <taxon>Rhodobacterales</taxon>
        <taxon>Rhodobacter group</taxon>
        <taxon>Rhodobacter</taxon>
    </lineage>
</organism>